<dbReference type="InterPro" id="IPR020802">
    <property type="entry name" value="TesA-like"/>
</dbReference>
<name>A0A0M5J1D6_STRPR</name>
<dbReference type="InterPro" id="IPR029058">
    <property type="entry name" value="AB_hydrolase_fold"/>
</dbReference>
<dbReference type="EMBL" id="CP011340">
    <property type="protein sequence ID" value="ALC21794.1"/>
    <property type="molecule type" value="Genomic_DNA"/>
</dbReference>
<dbReference type="OrthoDB" id="2472181at2"/>
<dbReference type="SUPFAM" id="SSF53474">
    <property type="entry name" value="alpha/beta-Hydrolases"/>
    <property type="match status" value="1"/>
</dbReference>
<evidence type="ECO:0000313" key="2">
    <source>
        <dbReference type="EMBL" id="ALC21794.1"/>
    </source>
</evidence>
<dbReference type="Proteomes" id="UP000060513">
    <property type="component" value="Chromosome"/>
</dbReference>
<dbReference type="STRING" id="38300.SPRI_3488"/>
<reference evidence="2 3" key="1">
    <citation type="submission" date="2015-08" db="EMBL/GenBank/DDBJ databases">
        <title>Genome sequence of the pristinamycin over-producing bacterium Streptomyces pristinaespiralis HCCB10218.</title>
        <authorList>
            <person name="Tian J."/>
            <person name="Yang J."/>
            <person name="Li L."/>
            <person name="Ruan L."/>
            <person name="Wei W."/>
            <person name="Zheng G."/>
            <person name="Wei Z."/>
            <person name="Yang S."/>
            <person name="Ge M."/>
            <person name="Jiang W."/>
            <person name="Lu Y."/>
        </authorList>
    </citation>
    <scope>NUCLEOTIDE SEQUENCE [LARGE SCALE GENOMIC DNA]</scope>
    <source>
        <strain evidence="2 3">HCCB 10218</strain>
    </source>
</reference>
<organism evidence="2">
    <name type="scientific">Streptomyces pristinaespiralis</name>
    <dbReference type="NCBI Taxonomy" id="38300"/>
    <lineage>
        <taxon>Bacteria</taxon>
        <taxon>Bacillati</taxon>
        <taxon>Actinomycetota</taxon>
        <taxon>Actinomycetes</taxon>
        <taxon>Kitasatosporales</taxon>
        <taxon>Streptomycetaceae</taxon>
        <taxon>Streptomyces</taxon>
    </lineage>
</organism>
<protein>
    <submittedName>
        <fullName evidence="2">Thioesterase domain-containing protein</fullName>
    </submittedName>
</protein>
<dbReference type="KEGG" id="spri:SPRI_3488"/>
<dbReference type="OMA" id="DWFAMYL"/>
<dbReference type="AlphaFoldDB" id="A0A0M5J1D6"/>
<proteinExistence type="predicted"/>
<dbReference type="PATRIC" id="fig|38300.4.peg.3660"/>
<dbReference type="Gene3D" id="3.40.50.1820">
    <property type="entry name" value="alpha/beta hydrolase"/>
    <property type="match status" value="1"/>
</dbReference>
<dbReference type="Pfam" id="PF00975">
    <property type="entry name" value="Thioesterase"/>
    <property type="match status" value="1"/>
</dbReference>
<accession>A0A0M5J1D6</accession>
<evidence type="ECO:0000259" key="1">
    <source>
        <dbReference type="SMART" id="SM00824"/>
    </source>
</evidence>
<dbReference type="InterPro" id="IPR001031">
    <property type="entry name" value="Thioesterase"/>
</dbReference>
<evidence type="ECO:0000313" key="3">
    <source>
        <dbReference type="Proteomes" id="UP000060513"/>
    </source>
</evidence>
<dbReference type="RefSeq" id="WP_005314309.1">
    <property type="nucleotide sequence ID" value="NZ_CP011340.1"/>
</dbReference>
<dbReference type="SMART" id="SM00824">
    <property type="entry name" value="PKS_TE"/>
    <property type="match status" value="1"/>
</dbReference>
<sequence>MPPRPDPGAPRPVLRTLRASDGPAAHRVCAVHPGALASGEWSAVAGRLPKDTAFHLLDLGNVPEFLAAALDARAPVVPVTALAARCLDELAAAGAVAEPFTLVGWSFGGVVAYEMAARLHAAGEGGAVRDLVLLDSIAPVPAFKRTDELMEPAMLLDWFAMYLAAKRGRPLTLGLSAAERRHLAAPEDGLARVLEAAVAQHVLPAGTELAGLRKLYAAYQGGLSRNNRSTAPYEPAPLDRALTLVKPAGSLLPDSGDLGWSGLSGRPVRQVDVPGDHYTMLRDPEAVGVLSGLLAGSAVA</sequence>
<gene>
    <name evidence="2" type="ORF">SPRI_3488</name>
</gene>
<feature type="domain" description="Thioesterase TesA-like" evidence="1">
    <location>
        <begin position="59"/>
        <end position="294"/>
    </location>
</feature>